<dbReference type="Proteomes" id="UP001589870">
    <property type="component" value="Unassembled WGS sequence"/>
</dbReference>
<dbReference type="Gene3D" id="3.40.50.150">
    <property type="entry name" value="Vaccinia Virus protein VP39"/>
    <property type="match status" value="1"/>
</dbReference>
<organism evidence="1 2">
    <name type="scientific">Sphaerimonospora cavernae</name>
    <dbReference type="NCBI Taxonomy" id="1740611"/>
    <lineage>
        <taxon>Bacteria</taxon>
        <taxon>Bacillati</taxon>
        <taxon>Actinomycetota</taxon>
        <taxon>Actinomycetes</taxon>
        <taxon>Streptosporangiales</taxon>
        <taxon>Streptosporangiaceae</taxon>
        <taxon>Sphaerimonospora</taxon>
    </lineage>
</organism>
<dbReference type="InterPro" id="IPR029063">
    <property type="entry name" value="SAM-dependent_MTases_sf"/>
</dbReference>
<evidence type="ECO:0000313" key="1">
    <source>
        <dbReference type="EMBL" id="MFC0862177.1"/>
    </source>
</evidence>
<proteinExistence type="predicted"/>
<name>A0ABV6U2G4_9ACTN</name>
<dbReference type="EMBL" id="JBHMQT010000011">
    <property type="protein sequence ID" value="MFC0862177.1"/>
    <property type="molecule type" value="Genomic_DNA"/>
</dbReference>
<sequence length="77" mass="8327">METAVTPATGPAELREALVTRLIDSGHLRTPKAIAAFRNTERHLFLPGVDLQTAYVDDAVPIKHDETGEMISCISAP</sequence>
<evidence type="ECO:0008006" key="3">
    <source>
        <dbReference type="Google" id="ProtNLM"/>
    </source>
</evidence>
<evidence type="ECO:0000313" key="2">
    <source>
        <dbReference type="Proteomes" id="UP001589870"/>
    </source>
</evidence>
<dbReference type="Pfam" id="PF01135">
    <property type="entry name" value="PCMT"/>
    <property type="match status" value="1"/>
</dbReference>
<dbReference type="RefSeq" id="WP_394300392.1">
    <property type="nucleotide sequence ID" value="NZ_JBHMQT010000011.1"/>
</dbReference>
<protein>
    <recommendedName>
        <fullName evidence="3">Protein-L-isoaspartate O-methyltransferase</fullName>
    </recommendedName>
</protein>
<gene>
    <name evidence="1" type="ORF">ACFHYQ_07695</name>
</gene>
<keyword evidence="2" id="KW-1185">Reference proteome</keyword>
<reference evidence="1 2" key="1">
    <citation type="submission" date="2024-09" db="EMBL/GenBank/DDBJ databases">
        <authorList>
            <person name="Sun Q."/>
            <person name="Mori K."/>
        </authorList>
    </citation>
    <scope>NUCLEOTIDE SEQUENCE [LARGE SCALE GENOMIC DNA]</scope>
    <source>
        <strain evidence="1 2">TBRC 1851</strain>
    </source>
</reference>
<comment type="caution">
    <text evidence="1">The sequence shown here is derived from an EMBL/GenBank/DDBJ whole genome shotgun (WGS) entry which is preliminary data.</text>
</comment>
<accession>A0ABV6U2G4</accession>